<dbReference type="EMBL" id="CP014687">
    <property type="protein sequence ID" value="AQT05825.1"/>
    <property type="molecule type" value="Genomic_DNA"/>
</dbReference>
<keyword evidence="4" id="KW-1278">Translocase</keyword>
<sequence>MTLSLRNVGWGIRGNAIVHDASLDFEAGQLTALIGPNGAGKSTLLRLASGLLPATSGTVSLGGAPVATLSAPGLAASRAMLMQDSPLRAQFTLRELVAMGSYISAPSLSHATRMALAEALLERVGLAAFAGRDVMGLSGGERQRVHLARVLMQLEAAVHDTGKAPGFLLLDEPISAQDLSRQHLVLNLARAHAQKGGGVVLVLHDLNWAAACADRIVVVHEGTIHAQGPPEQVLTNQLACHVFGLEEGRVRQHAVSGKPYILPHDMMCRSLS</sequence>
<dbReference type="PROSITE" id="PS50893">
    <property type="entry name" value="ABC_TRANSPORTER_2"/>
    <property type="match status" value="1"/>
</dbReference>
<dbReference type="GO" id="GO:0005524">
    <property type="term" value="F:ATP binding"/>
    <property type="evidence" value="ECO:0007669"/>
    <property type="project" value="UniProtKB-KW"/>
</dbReference>
<evidence type="ECO:0000256" key="5">
    <source>
        <dbReference type="ARBA" id="ARBA00037066"/>
    </source>
</evidence>
<dbReference type="AlphaFoldDB" id="A0A1U9LH77"/>
<dbReference type="InterPro" id="IPR027417">
    <property type="entry name" value="P-loop_NTPase"/>
</dbReference>
<dbReference type="RefSeq" id="WP_077931551.1">
    <property type="nucleotide sequence ID" value="NZ_CP014687.1"/>
</dbReference>
<dbReference type="CDD" id="cd03214">
    <property type="entry name" value="ABC_Iron-Siderophores_B12_Hemin"/>
    <property type="match status" value="1"/>
</dbReference>
<evidence type="ECO:0000313" key="8">
    <source>
        <dbReference type="Proteomes" id="UP000189055"/>
    </source>
</evidence>
<organism evidence="7 8">
    <name type="scientific">Acetobacter persici</name>
    <dbReference type="NCBI Taxonomy" id="1076596"/>
    <lineage>
        <taxon>Bacteria</taxon>
        <taxon>Pseudomonadati</taxon>
        <taxon>Pseudomonadota</taxon>
        <taxon>Alphaproteobacteria</taxon>
        <taxon>Acetobacterales</taxon>
        <taxon>Acetobacteraceae</taxon>
        <taxon>Acetobacter</taxon>
    </lineage>
</organism>
<evidence type="ECO:0000256" key="2">
    <source>
        <dbReference type="ARBA" id="ARBA00022741"/>
    </source>
</evidence>
<protein>
    <submittedName>
        <fullName evidence="7">Hemin ABC transporter ATP-binding protein</fullName>
    </submittedName>
</protein>
<accession>A0A1U9LH77</accession>
<evidence type="ECO:0000256" key="3">
    <source>
        <dbReference type="ARBA" id="ARBA00022840"/>
    </source>
</evidence>
<evidence type="ECO:0000259" key="6">
    <source>
        <dbReference type="PROSITE" id="PS50893"/>
    </source>
</evidence>
<comment type="function">
    <text evidence="5">Part of the ABC transporter complex HmuTUV involved in hemin import. Responsible for energy coupling to the transport system.</text>
</comment>
<keyword evidence="1" id="KW-0813">Transport</keyword>
<evidence type="ECO:0000313" key="7">
    <source>
        <dbReference type="EMBL" id="AQT05825.1"/>
    </source>
</evidence>
<dbReference type="Proteomes" id="UP000189055">
    <property type="component" value="Chromosome"/>
</dbReference>
<keyword evidence="3 7" id="KW-0067">ATP-binding</keyword>
<gene>
    <name evidence="7" type="ORF">A0U91_14445</name>
</gene>
<dbReference type="SUPFAM" id="SSF52540">
    <property type="entry name" value="P-loop containing nucleoside triphosphate hydrolases"/>
    <property type="match status" value="1"/>
</dbReference>
<keyword evidence="2" id="KW-0547">Nucleotide-binding</keyword>
<dbReference type="KEGG" id="aper:A0U91_14445"/>
<dbReference type="InterPro" id="IPR003593">
    <property type="entry name" value="AAA+_ATPase"/>
</dbReference>
<dbReference type="InterPro" id="IPR003439">
    <property type="entry name" value="ABC_transporter-like_ATP-bd"/>
</dbReference>
<name>A0A1U9LH77_9PROT</name>
<dbReference type="Pfam" id="PF00005">
    <property type="entry name" value="ABC_tran"/>
    <property type="match status" value="1"/>
</dbReference>
<dbReference type="PANTHER" id="PTHR42794">
    <property type="entry name" value="HEMIN IMPORT ATP-BINDING PROTEIN HMUV"/>
    <property type="match status" value="1"/>
</dbReference>
<dbReference type="Gene3D" id="3.40.50.300">
    <property type="entry name" value="P-loop containing nucleotide triphosphate hydrolases"/>
    <property type="match status" value="1"/>
</dbReference>
<reference evidence="7 8" key="1">
    <citation type="submission" date="2016-03" db="EMBL/GenBank/DDBJ databases">
        <title>Acetic acid bacteria sequencing.</title>
        <authorList>
            <person name="Brandt J."/>
            <person name="Jakob F."/>
            <person name="Vogel R.F."/>
        </authorList>
    </citation>
    <scope>NUCLEOTIDE SEQUENCE [LARGE SCALE GENOMIC DNA]</scope>
    <source>
        <strain evidence="7 8">TMW2.1084</strain>
    </source>
</reference>
<dbReference type="PANTHER" id="PTHR42794:SF1">
    <property type="entry name" value="HEMIN IMPORT ATP-BINDING PROTEIN HMUV"/>
    <property type="match status" value="1"/>
</dbReference>
<proteinExistence type="predicted"/>
<dbReference type="GO" id="GO:0016887">
    <property type="term" value="F:ATP hydrolysis activity"/>
    <property type="evidence" value="ECO:0007669"/>
    <property type="project" value="InterPro"/>
</dbReference>
<evidence type="ECO:0000256" key="4">
    <source>
        <dbReference type="ARBA" id="ARBA00022967"/>
    </source>
</evidence>
<evidence type="ECO:0000256" key="1">
    <source>
        <dbReference type="ARBA" id="ARBA00022448"/>
    </source>
</evidence>
<dbReference type="SMART" id="SM00382">
    <property type="entry name" value="AAA"/>
    <property type="match status" value="1"/>
</dbReference>
<dbReference type="STRING" id="1076596.A0U91_14445"/>
<feature type="domain" description="ABC transporter" evidence="6">
    <location>
        <begin position="3"/>
        <end position="246"/>
    </location>
</feature>